<protein>
    <submittedName>
        <fullName evidence="2">Uncharacterized protein</fullName>
    </submittedName>
</protein>
<feature type="compositionally biased region" description="Basic and acidic residues" evidence="1">
    <location>
        <begin position="13"/>
        <end position="48"/>
    </location>
</feature>
<dbReference type="GO" id="GO:0006788">
    <property type="term" value="P:heme oxidation"/>
    <property type="evidence" value="ECO:0007669"/>
    <property type="project" value="InterPro"/>
</dbReference>
<feature type="non-terminal residue" evidence="2">
    <location>
        <position position="59"/>
    </location>
</feature>
<name>A0A5E4D1M0_MARMO</name>
<evidence type="ECO:0000313" key="3">
    <source>
        <dbReference type="Proteomes" id="UP000335636"/>
    </source>
</evidence>
<organism evidence="2 3">
    <name type="scientific">Marmota monax</name>
    <name type="common">Woodchuck</name>
    <dbReference type="NCBI Taxonomy" id="9995"/>
    <lineage>
        <taxon>Eukaryota</taxon>
        <taxon>Metazoa</taxon>
        <taxon>Chordata</taxon>
        <taxon>Craniata</taxon>
        <taxon>Vertebrata</taxon>
        <taxon>Euteleostomi</taxon>
        <taxon>Mammalia</taxon>
        <taxon>Eutheria</taxon>
        <taxon>Euarchontoglires</taxon>
        <taxon>Glires</taxon>
        <taxon>Rodentia</taxon>
        <taxon>Sciuromorpha</taxon>
        <taxon>Sciuridae</taxon>
        <taxon>Xerinae</taxon>
        <taxon>Marmotini</taxon>
        <taxon>Marmota</taxon>
    </lineage>
</organism>
<dbReference type="AlphaFoldDB" id="A0A5E4D1M0"/>
<evidence type="ECO:0000256" key="1">
    <source>
        <dbReference type="SAM" id="MobiDB-lite"/>
    </source>
</evidence>
<accession>A0A5E4D1M0</accession>
<keyword evidence="3" id="KW-1185">Reference proteome</keyword>
<proteinExistence type="predicted"/>
<dbReference type="Proteomes" id="UP000335636">
    <property type="component" value="Unassembled WGS sequence"/>
</dbReference>
<evidence type="ECO:0000313" key="2">
    <source>
        <dbReference type="EMBL" id="VTJ87101.1"/>
    </source>
</evidence>
<dbReference type="EMBL" id="CABDUW010002509">
    <property type="protein sequence ID" value="VTJ87101.1"/>
    <property type="molecule type" value="Genomic_DNA"/>
</dbReference>
<sequence length="59" mass="6620">MSAEVETSEGIDESEKKNSVAPEKENHTRMADLSELLKEGTKEAHDPAENTQFVKDFLK</sequence>
<feature type="region of interest" description="Disordered" evidence="1">
    <location>
        <begin position="1"/>
        <end position="59"/>
    </location>
</feature>
<gene>
    <name evidence="2" type="ORF">MONAX_5E020938</name>
</gene>
<dbReference type="Gene3D" id="1.20.910.10">
    <property type="entry name" value="Heme oxygenase-like"/>
    <property type="match status" value="1"/>
</dbReference>
<dbReference type="InterPro" id="IPR016053">
    <property type="entry name" value="Haem_Oase-like"/>
</dbReference>
<comment type="caution">
    <text evidence="2">The sequence shown here is derived from an EMBL/GenBank/DDBJ whole genome shotgun (WGS) entry which is preliminary data.</text>
</comment>
<dbReference type="InterPro" id="IPR016084">
    <property type="entry name" value="Haem_Oase-like_multi-hlx"/>
</dbReference>
<dbReference type="Pfam" id="PF01126">
    <property type="entry name" value="Heme_oxygenase"/>
    <property type="match status" value="1"/>
</dbReference>
<reference evidence="2" key="1">
    <citation type="submission" date="2019-04" db="EMBL/GenBank/DDBJ databases">
        <authorList>
            <person name="Alioto T."/>
            <person name="Alioto T."/>
        </authorList>
    </citation>
    <scope>NUCLEOTIDE SEQUENCE [LARGE SCALE GENOMIC DNA]</scope>
</reference>
<dbReference type="GO" id="GO:0004392">
    <property type="term" value="F:heme oxygenase (decyclizing) activity"/>
    <property type="evidence" value="ECO:0007669"/>
    <property type="project" value="InterPro"/>
</dbReference>
<feature type="compositionally biased region" description="Acidic residues" evidence="1">
    <location>
        <begin position="1"/>
        <end position="12"/>
    </location>
</feature>